<reference evidence="2" key="1">
    <citation type="journal article" date="2019" name="Int. J. Syst. Evol. Microbiol.">
        <title>The Global Catalogue of Microorganisms (GCM) 10K type strain sequencing project: providing services to taxonomists for standard genome sequencing and annotation.</title>
        <authorList>
            <consortium name="The Broad Institute Genomics Platform"/>
            <consortium name="The Broad Institute Genome Sequencing Center for Infectious Disease"/>
            <person name="Wu L."/>
            <person name="Ma J."/>
        </authorList>
    </citation>
    <scope>NUCLEOTIDE SEQUENCE [LARGE SCALE GENOMIC DNA]</scope>
    <source>
        <strain evidence="2">CCUG 57508</strain>
    </source>
</reference>
<dbReference type="InterPro" id="IPR023214">
    <property type="entry name" value="HAD_sf"/>
</dbReference>
<dbReference type="Proteomes" id="UP001597046">
    <property type="component" value="Unassembled WGS sequence"/>
</dbReference>
<organism evidence="1 2">
    <name type="scientific">Terrabacter terrigena</name>
    <dbReference type="NCBI Taxonomy" id="574718"/>
    <lineage>
        <taxon>Bacteria</taxon>
        <taxon>Bacillati</taxon>
        <taxon>Actinomycetota</taxon>
        <taxon>Actinomycetes</taxon>
        <taxon>Micrococcales</taxon>
        <taxon>Intrasporangiaceae</taxon>
        <taxon>Terrabacter</taxon>
    </lineage>
</organism>
<name>A0ABW3MQX7_9MICO</name>
<comment type="caution">
    <text evidence="1">The sequence shown here is derived from an EMBL/GenBank/DDBJ whole genome shotgun (WGS) entry which is preliminary data.</text>
</comment>
<dbReference type="Pfam" id="PF08282">
    <property type="entry name" value="Hydrolase_3"/>
    <property type="match status" value="1"/>
</dbReference>
<dbReference type="EMBL" id="JBHTKH010000001">
    <property type="protein sequence ID" value="MFD1052926.1"/>
    <property type="molecule type" value="Genomic_DNA"/>
</dbReference>
<dbReference type="GO" id="GO:0016787">
    <property type="term" value="F:hydrolase activity"/>
    <property type="evidence" value="ECO:0007669"/>
    <property type="project" value="UniProtKB-KW"/>
</dbReference>
<dbReference type="RefSeq" id="WP_386050101.1">
    <property type="nucleotide sequence ID" value="NZ_JBHTKH010000001.1"/>
</dbReference>
<keyword evidence="2" id="KW-1185">Reference proteome</keyword>
<protein>
    <submittedName>
        <fullName evidence="1">HAD family hydrolase</fullName>
        <ecNumber evidence="1">3.1.3.-</ecNumber>
    </submittedName>
</protein>
<keyword evidence="1" id="KW-0378">Hydrolase</keyword>
<evidence type="ECO:0000313" key="1">
    <source>
        <dbReference type="EMBL" id="MFD1052926.1"/>
    </source>
</evidence>
<accession>A0ABW3MQX7</accession>
<gene>
    <name evidence="1" type="ORF">ACFQ2V_01300</name>
</gene>
<sequence length="46" mass="4875">MLTWAGVGWAVANAHPALLEVADRTCPGNDDDGVAEVLEAVLDQRQ</sequence>
<dbReference type="SUPFAM" id="SSF56784">
    <property type="entry name" value="HAD-like"/>
    <property type="match status" value="1"/>
</dbReference>
<dbReference type="EC" id="3.1.3.-" evidence="1"/>
<evidence type="ECO:0000313" key="2">
    <source>
        <dbReference type="Proteomes" id="UP001597046"/>
    </source>
</evidence>
<proteinExistence type="predicted"/>
<dbReference type="Gene3D" id="3.40.50.1000">
    <property type="entry name" value="HAD superfamily/HAD-like"/>
    <property type="match status" value="1"/>
</dbReference>
<dbReference type="InterPro" id="IPR036412">
    <property type="entry name" value="HAD-like_sf"/>
</dbReference>